<reference evidence="1" key="1">
    <citation type="submission" date="2022-03" db="EMBL/GenBank/DDBJ databases">
        <authorList>
            <person name="Sayadi A."/>
        </authorList>
    </citation>
    <scope>NUCLEOTIDE SEQUENCE</scope>
</reference>
<name>A0A9P0KYQ2_ACAOB</name>
<dbReference type="AlphaFoldDB" id="A0A9P0KYQ2"/>
<proteinExistence type="predicted"/>
<evidence type="ECO:0000313" key="1">
    <source>
        <dbReference type="EMBL" id="CAH1984489.1"/>
    </source>
</evidence>
<dbReference type="Proteomes" id="UP001152888">
    <property type="component" value="Unassembled WGS sequence"/>
</dbReference>
<dbReference type="OrthoDB" id="6602337at2759"/>
<keyword evidence="2" id="KW-1185">Reference proteome</keyword>
<gene>
    <name evidence="1" type="ORF">ACAOBT_LOCUS16119</name>
</gene>
<accession>A0A9P0KYQ2</accession>
<protein>
    <submittedName>
        <fullName evidence="1">Uncharacterized protein</fullName>
    </submittedName>
</protein>
<dbReference type="EMBL" id="CAKOFQ010006958">
    <property type="protein sequence ID" value="CAH1984489.1"/>
    <property type="molecule type" value="Genomic_DNA"/>
</dbReference>
<comment type="caution">
    <text evidence="1">The sequence shown here is derived from an EMBL/GenBank/DDBJ whole genome shotgun (WGS) entry which is preliminary data.</text>
</comment>
<evidence type="ECO:0000313" key="2">
    <source>
        <dbReference type="Proteomes" id="UP001152888"/>
    </source>
</evidence>
<organism evidence="1 2">
    <name type="scientific">Acanthoscelides obtectus</name>
    <name type="common">Bean weevil</name>
    <name type="synonym">Bruchus obtectus</name>
    <dbReference type="NCBI Taxonomy" id="200917"/>
    <lineage>
        <taxon>Eukaryota</taxon>
        <taxon>Metazoa</taxon>
        <taxon>Ecdysozoa</taxon>
        <taxon>Arthropoda</taxon>
        <taxon>Hexapoda</taxon>
        <taxon>Insecta</taxon>
        <taxon>Pterygota</taxon>
        <taxon>Neoptera</taxon>
        <taxon>Endopterygota</taxon>
        <taxon>Coleoptera</taxon>
        <taxon>Polyphaga</taxon>
        <taxon>Cucujiformia</taxon>
        <taxon>Chrysomeloidea</taxon>
        <taxon>Chrysomelidae</taxon>
        <taxon>Bruchinae</taxon>
        <taxon>Bruchini</taxon>
        <taxon>Acanthoscelides</taxon>
    </lineage>
</organism>
<sequence length="129" mass="14643">MCSAVKTNNMDLTKINETSTLAGLKPAVKLRELPINVPHLILGAKITKGKFEESVLLELEKNVVFLPGRVTEAFKTQIDKFEAAKYTVTFTGLEEGNFHPATKFLIKEVQFVYHKWSRCFNQNAYLTLH</sequence>